<accession>A0A916UJX1</accession>
<organism evidence="2 3">
    <name type="scientific">Hoyosella rhizosphaerae</name>
    <dbReference type="NCBI Taxonomy" id="1755582"/>
    <lineage>
        <taxon>Bacteria</taxon>
        <taxon>Bacillati</taxon>
        <taxon>Actinomycetota</taxon>
        <taxon>Actinomycetes</taxon>
        <taxon>Mycobacteriales</taxon>
        <taxon>Hoyosellaceae</taxon>
        <taxon>Hoyosella</taxon>
    </lineage>
</organism>
<dbReference type="AlphaFoldDB" id="A0A916UJX1"/>
<dbReference type="HAMAP" id="MF_02088">
    <property type="entry name" value="Q_prec_transport"/>
    <property type="match status" value="1"/>
</dbReference>
<comment type="caution">
    <text evidence="2">The sequence shown here is derived from an EMBL/GenBank/DDBJ whole genome shotgun (WGS) entry which is preliminary data.</text>
</comment>
<feature type="transmembrane region" description="Helical" evidence="1">
    <location>
        <begin position="127"/>
        <end position="151"/>
    </location>
</feature>
<comment type="function">
    <text evidence="1">Involved in the import of queuosine (Q) precursors, required for Q precursor salvage.</text>
</comment>
<feature type="transmembrane region" description="Helical" evidence="1">
    <location>
        <begin position="88"/>
        <end position="107"/>
    </location>
</feature>
<dbReference type="EMBL" id="BMJH01000004">
    <property type="protein sequence ID" value="GGC75345.1"/>
    <property type="molecule type" value="Genomic_DNA"/>
</dbReference>
<reference evidence="2" key="2">
    <citation type="submission" date="2020-09" db="EMBL/GenBank/DDBJ databases">
        <authorList>
            <person name="Sun Q."/>
            <person name="Zhou Y."/>
        </authorList>
    </citation>
    <scope>NUCLEOTIDE SEQUENCE</scope>
    <source>
        <strain evidence="2">CGMCC 1.15478</strain>
    </source>
</reference>
<evidence type="ECO:0000313" key="3">
    <source>
        <dbReference type="Proteomes" id="UP000641514"/>
    </source>
</evidence>
<keyword evidence="1" id="KW-0812">Transmembrane</keyword>
<feature type="transmembrane region" description="Helical" evidence="1">
    <location>
        <begin position="21"/>
        <end position="42"/>
    </location>
</feature>
<keyword evidence="3" id="KW-1185">Reference proteome</keyword>
<comment type="similarity">
    <text evidence="1">Belongs to the vitamin uptake transporter (VUT/ECF) (TC 2.A.88) family. Q precursor transporter subfamily.</text>
</comment>
<keyword evidence="1" id="KW-1003">Cell membrane</keyword>
<feature type="transmembrane region" description="Helical" evidence="1">
    <location>
        <begin position="197"/>
        <end position="218"/>
    </location>
</feature>
<proteinExistence type="inferred from homology"/>
<gene>
    <name evidence="2" type="ORF">GCM10011410_30840</name>
</gene>
<reference evidence="2" key="1">
    <citation type="journal article" date="2014" name="Int. J. Syst. Evol. Microbiol.">
        <title>Complete genome sequence of Corynebacterium casei LMG S-19264T (=DSM 44701T), isolated from a smear-ripened cheese.</title>
        <authorList>
            <consortium name="US DOE Joint Genome Institute (JGI-PGF)"/>
            <person name="Walter F."/>
            <person name="Albersmeier A."/>
            <person name="Kalinowski J."/>
            <person name="Ruckert C."/>
        </authorList>
    </citation>
    <scope>NUCLEOTIDE SEQUENCE</scope>
    <source>
        <strain evidence="2">CGMCC 1.15478</strain>
    </source>
</reference>
<dbReference type="GO" id="GO:0022857">
    <property type="term" value="F:transmembrane transporter activity"/>
    <property type="evidence" value="ECO:0007669"/>
    <property type="project" value="UniProtKB-UniRule"/>
</dbReference>
<sequence>MSNTTSLDEKPQGVAFAQVNTGLYAVIVAVFASLLFMSNIAATKGVEFGPIFGDFSIITDGGFFLFPLAYILGGILAEVYGFKAARRAVYVGFGVAVFAALSFWIVAALPPASFYENQEAFSTVVGVYPQILLASLAAFLVGLMLNSFIIVRIKERTLEKHLWARLMGSTVVGQFVDTFIFCAIAATAIGIATTGDFLNYLIVGFLYKTAAEALLLPVTYRVVAFVKRHEPTYQPV</sequence>
<keyword evidence="1" id="KW-1133">Transmembrane helix</keyword>
<keyword evidence="1" id="KW-0813">Transport</keyword>
<feature type="transmembrane region" description="Helical" evidence="1">
    <location>
        <begin position="62"/>
        <end position="81"/>
    </location>
</feature>
<comment type="subcellular location">
    <subcellularLocation>
        <location evidence="1">Cell membrane</location>
        <topology evidence="1">Multi-pass membrane protein</topology>
    </subcellularLocation>
</comment>
<protein>
    <recommendedName>
        <fullName evidence="1">Probable queuosine precursor transporter</fullName>
        <shortName evidence="1">Q precursor transporter</shortName>
    </recommendedName>
</protein>
<dbReference type="PANTHER" id="PTHR34300">
    <property type="entry name" value="QUEUOSINE PRECURSOR TRANSPORTER-RELATED"/>
    <property type="match status" value="1"/>
</dbReference>
<name>A0A916UJX1_9ACTN</name>
<dbReference type="NCBIfam" id="TIGR00697">
    <property type="entry name" value="queuosine precursor transporter"/>
    <property type="match status" value="1"/>
</dbReference>
<feature type="transmembrane region" description="Helical" evidence="1">
    <location>
        <begin position="171"/>
        <end position="191"/>
    </location>
</feature>
<dbReference type="InterPro" id="IPR003744">
    <property type="entry name" value="YhhQ"/>
</dbReference>
<evidence type="ECO:0000256" key="1">
    <source>
        <dbReference type="HAMAP-Rule" id="MF_02088"/>
    </source>
</evidence>
<dbReference type="PANTHER" id="PTHR34300:SF2">
    <property type="entry name" value="QUEUOSINE PRECURSOR TRANSPORTER-RELATED"/>
    <property type="match status" value="1"/>
</dbReference>
<evidence type="ECO:0000313" key="2">
    <source>
        <dbReference type="EMBL" id="GGC75345.1"/>
    </source>
</evidence>
<dbReference type="Proteomes" id="UP000641514">
    <property type="component" value="Unassembled WGS sequence"/>
</dbReference>
<dbReference type="Pfam" id="PF02592">
    <property type="entry name" value="Vut_1"/>
    <property type="match status" value="1"/>
</dbReference>
<keyword evidence="1" id="KW-0472">Membrane</keyword>
<dbReference type="GO" id="GO:0005886">
    <property type="term" value="C:plasma membrane"/>
    <property type="evidence" value="ECO:0007669"/>
    <property type="project" value="UniProtKB-SubCell"/>
</dbReference>